<dbReference type="Proteomes" id="UP000789739">
    <property type="component" value="Unassembled WGS sequence"/>
</dbReference>
<dbReference type="OrthoDB" id="45365at2759"/>
<reference evidence="5" key="1">
    <citation type="submission" date="2021-06" db="EMBL/GenBank/DDBJ databases">
        <authorList>
            <person name="Kallberg Y."/>
            <person name="Tangrot J."/>
            <person name="Rosling A."/>
        </authorList>
    </citation>
    <scope>NUCLEOTIDE SEQUENCE</scope>
    <source>
        <strain evidence="5">BR232B</strain>
    </source>
</reference>
<feature type="transmembrane region" description="Helical" evidence="4">
    <location>
        <begin position="419"/>
        <end position="443"/>
    </location>
</feature>
<dbReference type="InterPro" id="IPR015915">
    <property type="entry name" value="Kelch-typ_b-propeller"/>
</dbReference>
<accession>A0A9N9CBJ5</accession>
<keyword evidence="6" id="KW-1185">Reference proteome</keyword>
<keyword evidence="1" id="KW-0880">Kelch repeat</keyword>
<dbReference type="SUPFAM" id="SSF117281">
    <property type="entry name" value="Kelch motif"/>
    <property type="match status" value="1"/>
</dbReference>
<evidence type="ECO:0000313" key="5">
    <source>
        <dbReference type="EMBL" id="CAG8595341.1"/>
    </source>
</evidence>
<keyword evidence="4" id="KW-0472">Membrane</keyword>
<feature type="region of interest" description="Disordered" evidence="3">
    <location>
        <begin position="625"/>
        <end position="646"/>
    </location>
</feature>
<comment type="caution">
    <text evidence="5">The sequence shown here is derived from an EMBL/GenBank/DDBJ whole genome shotgun (WGS) entry which is preliminary data.</text>
</comment>
<proteinExistence type="predicted"/>
<dbReference type="Gene3D" id="2.120.10.80">
    <property type="entry name" value="Kelch-type beta propeller"/>
    <property type="match status" value="2"/>
</dbReference>
<feature type="region of interest" description="Disordered" evidence="3">
    <location>
        <begin position="850"/>
        <end position="882"/>
    </location>
</feature>
<keyword evidence="4" id="KW-0812">Transmembrane</keyword>
<evidence type="ECO:0000313" key="6">
    <source>
        <dbReference type="Proteomes" id="UP000789739"/>
    </source>
</evidence>
<feature type="region of interest" description="Disordered" evidence="3">
    <location>
        <begin position="581"/>
        <end position="601"/>
    </location>
</feature>
<evidence type="ECO:0000256" key="4">
    <source>
        <dbReference type="SAM" id="Phobius"/>
    </source>
</evidence>
<keyword evidence="4" id="KW-1133">Transmembrane helix</keyword>
<gene>
    <name evidence="5" type="ORF">PBRASI_LOCUS7348</name>
</gene>
<name>A0A9N9CBJ5_9GLOM</name>
<evidence type="ECO:0000256" key="1">
    <source>
        <dbReference type="ARBA" id="ARBA00022441"/>
    </source>
</evidence>
<feature type="region of interest" description="Disordered" evidence="3">
    <location>
        <begin position="460"/>
        <end position="482"/>
    </location>
</feature>
<evidence type="ECO:0000256" key="2">
    <source>
        <dbReference type="ARBA" id="ARBA00022737"/>
    </source>
</evidence>
<feature type="region of interest" description="Disordered" evidence="3">
    <location>
        <begin position="377"/>
        <end position="413"/>
    </location>
</feature>
<dbReference type="PANTHER" id="PTHR46093:SF3">
    <property type="entry name" value="ACYL-COA-BINDING DOMAIN-CONTAINING PROTEIN 4"/>
    <property type="match status" value="1"/>
</dbReference>
<dbReference type="EMBL" id="CAJVPI010001117">
    <property type="protein sequence ID" value="CAG8595341.1"/>
    <property type="molecule type" value="Genomic_DNA"/>
</dbReference>
<keyword evidence="2" id="KW-0677">Repeat</keyword>
<evidence type="ECO:0000256" key="3">
    <source>
        <dbReference type="SAM" id="MobiDB-lite"/>
    </source>
</evidence>
<dbReference type="PANTHER" id="PTHR46093">
    <property type="entry name" value="ACYL-COA-BINDING DOMAIN-CONTAINING PROTEIN 5"/>
    <property type="match status" value="1"/>
</dbReference>
<dbReference type="AlphaFoldDB" id="A0A9N9CBJ5"/>
<organism evidence="5 6">
    <name type="scientific">Paraglomus brasilianum</name>
    <dbReference type="NCBI Taxonomy" id="144538"/>
    <lineage>
        <taxon>Eukaryota</taxon>
        <taxon>Fungi</taxon>
        <taxon>Fungi incertae sedis</taxon>
        <taxon>Mucoromycota</taxon>
        <taxon>Glomeromycotina</taxon>
        <taxon>Glomeromycetes</taxon>
        <taxon>Paraglomerales</taxon>
        <taxon>Paraglomeraceae</taxon>
        <taxon>Paraglomus</taxon>
    </lineage>
</organism>
<dbReference type="Pfam" id="PF24681">
    <property type="entry name" value="Kelch_KLHDC2_KLHL20_DRC7"/>
    <property type="match status" value="1"/>
</dbReference>
<protein>
    <submittedName>
        <fullName evidence="5">3865_t:CDS:1</fullName>
    </submittedName>
</protein>
<sequence length="882" mass="93998">MSRLKSSSTFTIHSTVISSSSLHHLSLFFFLLLVFLPPLPFTYAQSALGQPTSDISWRAGHSACIISNYMVLFGGVTSSSVDFFTTSAATNDVVVWGISDQRWYKPGITAVAGSAVPLPQKFVPCVSLSGKMFVLIANSTDQSVAKDIAVLDGTFWNWQDSITTSPPPDFRVGATLTAVNDTLYRYAGQQASPTGNPMAGINNLLYSLDSKTLVWTSRANGPSLAYHTACYLPKFDIIALFGGQNTDSQPQDVLTTYSVTKGVWNQFVTTTSQTKPSARLGHSAVCTEDKMIVFGGGTISSNGGTASDSSVWLATATSETSFSWSTPVTNQTNSPSSRMGHSAVLSGNNMIVFGGIGSAINDKTVYILDTNTWTWSSVSPGGNPSSSSQTAPAASGSGTSATSIAGSTTSGTTGQKKSLTVIIAAAVGGFVGVIFMAIAIFATTRHYRRKNRKLQFDDDEMSEVDSALGGNSTDMSPPPRSREVVLSSPVAARLANKDTVFNVETLPRLQQLDGIDKRESIIAPEAARAAPLNPWNRSNGPRGHYVRGSTDSFGNWRSKSETGEEEEADRWTFASSFSYDREREKDQLRDGSTPPIRYMPQRMDSVGSLSSTFGQRGGHTFPYHHGHSAHASHPWMQSRGDDDDPHQSVPLAMPVVQPEVIVTAPRVPPNVAPTDYNVGSGLNSQQYGNSNSSGGGHIRATTVSGLGDNQVSLNDTLSPLDRIARLFSGGDVSGAIGIGEKETVMYPQNTQHSTNEDTNSVRGQSIFIAPAVEDTNSNSGNNAIYNANSLHQSAEDVSHVKDAVSLRGTISVASVKELAAAHSSVARDEKLTAQNLYKNSPSQESITKIADLAGSSGSNQQEAASVEGGGETNKERKRWSWG</sequence>